<dbReference type="Pfam" id="PF03816">
    <property type="entry name" value="LytR_cpsA_psr"/>
    <property type="match status" value="1"/>
</dbReference>
<feature type="transmembrane region" description="Helical" evidence="13">
    <location>
        <begin position="98"/>
        <end position="119"/>
    </location>
</feature>
<evidence type="ECO:0000256" key="10">
    <source>
        <dbReference type="ARBA" id="ARBA00037178"/>
    </source>
</evidence>
<evidence type="ECO:0000256" key="9">
    <source>
        <dbReference type="ARBA" id="ARBA00023163"/>
    </source>
</evidence>
<feature type="domain" description="Cell envelope-related transcriptional attenuator" evidence="14">
    <location>
        <begin position="164"/>
        <end position="308"/>
    </location>
</feature>
<feature type="compositionally biased region" description="Basic residues" evidence="12">
    <location>
        <begin position="83"/>
        <end position="93"/>
    </location>
</feature>
<reference evidence="16" key="2">
    <citation type="journal article" date="2020" name="Int. Dairy J.">
        <title>Lactic acid bacterial diversity in Brie cheese focusing on salt concentration and pH of isolation medium and characterisation of halophilic and alkaliphilic lactic acid bacterial isolates.</title>
        <authorList>
            <person name="Unno R."/>
            <person name="Matsutani M."/>
            <person name="Suzuki T."/>
            <person name="Kodama K."/>
            <person name="Matsushita H."/>
            <person name="Yamasato K."/>
            <person name="Koizumi Y."/>
            <person name="Ishikawa M."/>
        </authorList>
    </citation>
    <scope>NUCLEOTIDE SEQUENCE</scope>
    <source>
        <strain evidence="16">7C1</strain>
        <strain evidence="15">8C4</strain>
    </source>
</reference>
<dbReference type="EMBL" id="BKBO01000032">
    <property type="protein sequence ID" value="GEQ50029.1"/>
    <property type="molecule type" value="Genomic_DNA"/>
</dbReference>
<dbReference type="RefSeq" id="WP_124005539.1">
    <property type="nucleotide sequence ID" value="NZ_BJYN01000017.1"/>
</dbReference>
<feature type="region of interest" description="Disordered" evidence="12">
    <location>
        <begin position="1"/>
        <end position="93"/>
    </location>
</feature>
<evidence type="ECO:0000313" key="16">
    <source>
        <dbReference type="EMBL" id="GEQ55023.1"/>
    </source>
</evidence>
<evidence type="ECO:0000313" key="15">
    <source>
        <dbReference type="EMBL" id="GEQ50029.1"/>
    </source>
</evidence>
<dbReference type="Proteomes" id="UP000886607">
    <property type="component" value="Unassembled WGS sequence"/>
</dbReference>
<keyword evidence="3" id="KW-1003">Cell membrane</keyword>
<comment type="similarity">
    <text evidence="2">Belongs to the LytR/CpsA/Psr (LCP) family.</text>
</comment>
<keyword evidence="4 13" id="KW-0812">Transmembrane</keyword>
<comment type="caution">
    <text evidence="16">The sequence shown here is derived from an EMBL/GenBank/DDBJ whole genome shotgun (WGS) entry which is preliminary data.</text>
</comment>
<keyword evidence="18" id="KW-1185">Reference proteome</keyword>
<evidence type="ECO:0000256" key="1">
    <source>
        <dbReference type="ARBA" id="ARBA00004401"/>
    </source>
</evidence>
<accession>A0AAN4UCP1</accession>
<gene>
    <name evidence="15" type="ORF">TK11N_18810</name>
    <name evidence="16" type="ORF">TK2N_18670</name>
</gene>
<evidence type="ECO:0000256" key="6">
    <source>
        <dbReference type="ARBA" id="ARBA00022989"/>
    </source>
</evidence>
<dbReference type="InterPro" id="IPR004474">
    <property type="entry name" value="LytR_CpsA_psr"/>
</dbReference>
<comment type="function">
    <text evidence="10">Involved in SarA attenuation. Affects resistance to oxacillin and teicoplanin, as well as the synthesis of virulence factors.</text>
</comment>
<evidence type="ECO:0000256" key="5">
    <source>
        <dbReference type="ARBA" id="ARBA00022968"/>
    </source>
</evidence>
<evidence type="ECO:0000256" key="7">
    <source>
        <dbReference type="ARBA" id="ARBA00023015"/>
    </source>
</evidence>
<keyword evidence="5" id="KW-0735">Signal-anchor</keyword>
<evidence type="ECO:0000313" key="17">
    <source>
        <dbReference type="Proteomes" id="UP000886597"/>
    </source>
</evidence>
<name>A0AAN4UCP1_9ENTE</name>
<keyword evidence="8 13" id="KW-0472">Membrane</keyword>
<evidence type="ECO:0000256" key="8">
    <source>
        <dbReference type="ARBA" id="ARBA00023136"/>
    </source>
</evidence>
<organism evidence="16 17">
    <name type="scientific">Tetragenococcus koreensis</name>
    <dbReference type="NCBI Taxonomy" id="290335"/>
    <lineage>
        <taxon>Bacteria</taxon>
        <taxon>Bacillati</taxon>
        <taxon>Bacillota</taxon>
        <taxon>Bacilli</taxon>
        <taxon>Lactobacillales</taxon>
        <taxon>Enterococcaceae</taxon>
        <taxon>Tetragenococcus</taxon>
    </lineage>
</organism>
<evidence type="ECO:0000256" key="11">
    <source>
        <dbReference type="ARBA" id="ARBA00040752"/>
    </source>
</evidence>
<reference evidence="16" key="1">
    <citation type="submission" date="2019-08" db="EMBL/GenBank/DDBJ databases">
        <authorList>
            <person name="Ishikawa M."/>
            <person name="Suzuki T."/>
            <person name="Matsutani M."/>
        </authorList>
    </citation>
    <scope>NUCLEOTIDE SEQUENCE</scope>
    <source>
        <strain evidence="16">7C1</strain>
        <strain evidence="15">8C4</strain>
    </source>
</reference>
<protein>
    <recommendedName>
        <fullName evidence="11">Regulatory protein MsrR</fullName>
    </recommendedName>
</protein>
<dbReference type="PANTHER" id="PTHR33392">
    <property type="entry name" value="POLYISOPRENYL-TEICHOIC ACID--PEPTIDOGLYCAN TEICHOIC ACID TRANSFERASE TAGU"/>
    <property type="match status" value="1"/>
</dbReference>
<evidence type="ECO:0000259" key="14">
    <source>
        <dbReference type="Pfam" id="PF03816"/>
    </source>
</evidence>
<evidence type="ECO:0000256" key="12">
    <source>
        <dbReference type="SAM" id="MobiDB-lite"/>
    </source>
</evidence>
<feature type="compositionally biased region" description="Basic and acidic residues" evidence="12">
    <location>
        <begin position="1"/>
        <end position="15"/>
    </location>
</feature>
<evidence type="ECO:0000256" key="4">
    <source>
        <dbReference type="ARBA" id="ARBA00022692"/>
    </source>
</evidence>
<keyword evidence="9" id="KW-0804">Transcription</keyword>
<dbReference type="KEGG" id="tkr:C7K43_03250"/>
<evidence type="ECO:0000256" key="2">
    <source>
        <dbReference type="ARBA" id="ARBA00006068"/>
    </source>
</evidence>
<evidence type="ECO:0000313" key="18">
    <source>
        <dbReference type="Proteomes" id="UP000886607"/>
    </source>
</evidence>
<sequence length="390" mass="43982">MSRMDRYRSEEEKVQRSSRQNSNGNIFARRSRTHSHNEDNNYTDEYEQNYQEDGQQVDYDYYEDMNGPNDEPYISGGSQGNKPPKKPKKSRKRKKHRFLRFIFTFLILLIAYSGVSFYLGQKAGEAEDSDDLPETETFNGFSDADGAHNILLIGSDSRGEENARADTIMVLQLDGPAKKPKIVSFMRDTYVDIPGVGGNKINASYAYGGADLVRQTVSQNFGIDCQYYMTLNFQTFEKVIDTLFSNGVDIDAEKDMSKNLEVPIKKGPQKMDGLTLLQYARFRMDEEGDFGRVRRQQQVISAVFSELKNPIALFKLPYAAGKAMGYSANDIPMSFLAKNSFSITKGASGVDRLSVPVDDTWSYGQSYDGSSVLMVDQQANQQAIQNFLAK</sequence>
<dbReference type="InterPro" id="IPR050922">
    <property type="entry name" value="LytR/CpsA/Psr_CW_biosynth"/>
</dbReference>
<dbReference type="Gene3D" id="3.40.630.190">
    <property type="entry name" value="LCP protein"/>
    <property type="match status" value="1"/>
</dbReference>
<dbReference type="GO" id="GO:0005886">
    <property type="term" value="C:plasma membrane"/>
    <property type="evidence" value="ECO:0007669"/>
    <property type="project" value="UniProtKB-SubCell"/>
</dbReference>
<evidence type="ECO:0000256" key="13">
    <source>
        <dbReference type="SAM" id="Phobius"/>
    </source>
</evidence>
<dbReference type="PANTHER" id="PTHR33392:SF8">
    <property type="entry name" value="REGULATORY PROTEIN MSRR"/>
    <property type="match status" value="1"/>
</dbReference>
<dbReference type="NCBIfam" id="TIGR00350">
    <property type="entry name" value="lytR_cpsA_psr"/>
    <property type="match status" value="1"/>
</dbReference>
<keyword evidence="7" id="KW-0805">Transcription regulation</keyword>
<comment type="subcellular location">
    <subcellularLocation>
        <location evidence="1">Cell membrane</location>
        <topology evidence="1">Single-pass type II membrane protein</topology>
    </subcellularLocation>
</comment>
<dbReference type="GeneID" id="69984952"/>
<dbReference type="Proteomes" id="UP000886597">
    <property type="component" value="Unassembled WGS sequence"/>
</dbReference>
<keyword evidence="6 13" id="KW-1133">Transmembrane helix</keyword>
<dbReference type="AlphaFoldDB" id="A0AAN4UCP1"/>
<dbReference type="EMBL" id="BKBQ01000031">
    <property type="protein sequence ID" value="GEQ55023.1"/>
    <property type="molecule type" value="Genomic_DNA"/>
</dbReference>
<evidence type="ECO:0000256" key="3">
    <source>
        <dbReference type="ARBA" id="ARBA00022475"/>
    </source>
</evidence>
<proteinExistence type="inferred from homology"/>